<dbReference type="AlphaFoldDB" id="U4L112"/>
<proteinExistence type="predicted"/>
<dbReference type="GO" id="GO:0000785">
    <property type="term" value="C:chromatin"/>
    <property type="evidence" value="ECO:0007669"/>
    <property type="project" value="TreeGrafter"/>
</dbReference>
<keyword evidence="7" id="KW-1185">Reference proteome</keyword>
<keyword evidence="6" id="KW-0808">Transferase</keyword>
<feature type="region of interest" description="Disordered" evidence="4">
    <location>
        <begin position="1"/>
        <end position="39"/>
    </location>
</feature>
<dbReference type="GO" id="GO:0000118">
    <property type="term" value="C:histone deacetylase complex"/>
    <property type="evidence" value="ECO:0007669"/>
    <property type="project" value="TreeGrafter"/>
</dbReference>
<dbReference type="InterPro" id="IPR003347">
    <property type="entry name" value="JmjC_dom"/>
</dbReference>
<dbReference type="GO" id="GO:0032454">
    <property type="term" value="F:histone H3K9 demethylase activity"/>
    <property type="evidence" value="ECO:0007669"/>
    <property type="project" value="InterPro"/>
</dbReference>
<evidence type="ECO:0000256" key="4">
    <source>
        <dbReference type="SAM" id="MobiDB-lite"/>
    </source>
</evidence>
<dbReference type="eggNOG" id="KOG1356">
    <property type="taxonomic scope" value="Eukaryota"/>
</dbReference>
<dbReference type="PANTHER" id="PTHR12549">
    <property type="entry name" value="JMJC DOMAIN-CONTAINING HISTONE DEMETHYLATION PROTEIN"/>
    <property type="match status" value="1"/>
</dbReference>
<feature type="domain" description="JmjC" evidence="5">
    <location>
        <begin position="467"/>
        <end position="678"/>
    </location>
</feature>
<dbReference type="GO" id="GO:0032259">
    <property type="term" value="P:methylation"/>
    <property type="evidence" value="ECO:0007669"/>
    <property type="project" value="UniProtKB-KW"/>
</dbReference>
<accession>U4L112</accession>
<reference evidence="6 7" key="1">
    <citation type="journal article" date="2013" name="PLoS Genet.">
        <title>The genome and development-dependent transcriptomes of Pyronema confluens: a window into fungal evolution.</title>
        <authorList>
            <person name="Traeger S."/>
            <person name="Altegoer F."/>
            <person name="Freitag M."/>
            <person name="Gabaldon T."/>
            <person name="Kempken F."/>
            <person name="Kumar A."/>
            <person name="Marcet-Houben M."/>
            <person name="Poggeler S."/>
            <person name="Stajich J.E."/>
            <person name="Nowrousian M."/>
        </authorList>
    </citation>
    <scope>NUCLEOTIDE SEQUENCE [LARGE SCALE GENOMIC DNA]</scope>
    <source>
        <strain evidence="7">CBS 100304</strain>
        <tissue evidence="6">Vegetative mycelium</tissue>
    </source>
</reference>
<dbReference type="GO" id="GO:0031490">
    <property type="term" value="F:chromatin DNA binding"/>
    <property type="evidence" value="ECO:0007669"/>
    <property type="project" value="TreeGrafter"/>
</dbReference>
<feature type="region of interest" description="Disordered" evidence="4">
    <location>
        <begin position="726"/>
        <end position="784"/>
    </location>
</feature>
<dbReference type="GO" id="GO:0006357">
    <property type="term" value="P:regulation of transcription by RNA polymerase II"/>
    <property type="evidence" value="ECO:0007669"/>
    <property type="project" value="TreeGrafter"/>
</dbReference>
<name>U4L112_PYROM</name>
<gene>
    <name evidence="6" type="ORF">PCON_08920</name>
</gene>
<dbReference type="Proteomes" id="UP000018144">
    <property type="component" value="Unassembled WGS sequence"/>
</dbReference>
<dbReference type="OMA" id="SCIERRN"/>
<dbReference type="InterPro" id="IPR045109">
    <property type="entry name" value="LSDs-like"/>
</dbReference>
<evidence type="ECO:0000313" key="6">
    <source>
        <dbReference type="EMBL" id="CCX09327.1"/>
    </source>
</evidence>
<feature type="region of interest" description="Disordered" evidence="4">
    <location>
        <begin position="132"/>
        <end position="153"/>
    </location>
</feature>
<keyword evidence="6" id="KW-0489">Methyltransferase</keyword>
<dbReference type="PROSITE" id="PS51184">
    <property type="entry name" value="JMJC"/>
    <property type="match status" value="1"/>
</dbReference>
<dbReference type="Gene3D" id="2.60.120.650">
    <property type="entry name" value="Cupin"/>
    <property type="match status" value="1"/>
</dbReference>
<comment type="subcellular location">
    <subcellularLocation>
        <location evidence="1">Nucleus</location>
    </subcellularLocation>
</comment>
<dbReference type="EMBL" id="HF935457">
    <property type="protein sequence ID" value="CCX09327.1"/>
    <property type="molecule type" value="Genomic_DNA"/>
</dbReference>
<dbReference type="SUPFAM" id="SSF51197">
    <property type="entry name" value="Clavaminate synthase-like"/>
    <property type="match status" value="1"/>
</dbReference>
<dbReference type="SMART" id="SM00558">
    <property type="entry name" value="JmjC"/>
    <property type="match status" value="1"/>
</dbReference>
<sequence>MVTKRKSTPASDAATPKRPRTTSHDGSEAPKPSLNARRNVKANVKMYKPGEACTYIPKVIIAKDMATTEYRSVQRNTCQRWPTSVVNDQCMSCIEKQAACGTCRFLNLRVFRETVDEKGIVAVDYEDYAFRGNQDDPIEPAKPPRSTKRENKKFRTRIATKAYSMDLEVPEGEEQKDITRSGNTYPTPERAVPLQARREDAEYVVPIIAPSFIEHLARELRHEKTHLHQDTSSTLPGGSRPMIRIKNTPQTKTSCDVCSTSVYMGSYMCGCCGRELCLGCWEEFLPSAQMYSGRVSRIDQCSRKRRHTRDSMLFVTRAHPGEIDTLLGKVEGLSKDLRALSTNVDEIVAQIPTKAARPPSSNGPSYLPVPSAHYKDIDLQTFQCLWRKGGVPLVLTNMLERFQLPWSPQYFIDEHGAEYCLIHDCDDDTFHETHVAAFFARFGGKLDKSYKLKDWPPSSEFKTAFPKLWDDFENALPFPEYTRRSGPFNLASHIPSEWNAPDLGPKMYNAYPAVDFLPRDISSMTPGQKIEFQKNVVGTTNLHLDLTDAVNVMLFASGGQDAPEIATTDKGIPQCGAVWDIFPPSSAVAIRAYLKETRDEVDDPIHRQCFYLSEHDLEMLAQRGVGSYRIFQDPGDAIFIPAGCPHQVRNRRSCVKVAVDFLSPENVHLCTRLIEEARSMAPRIPKPGMKLTGKEDVLQLWNCLGFAWEEMEKHLTGAASAQPLLTNGQSKKDLPIRGTTQHYSRSDSESSGVTPISEAMNQDSTRSQPEEPEPKSSPAFPSFACINKPLPKSSDFAARFMAQRTEANPVKPVNRFFSGTPPPRSSTIIINARPDSTAMDIDSPVHNGKPRLPPILNGFTETNKLPALPAIGNVVNLSPGESRGFGNILNYGPERSGSPMLYGGRGGSAPAAPEVKRVMSTSPLVVRARTAEVEMYEDLL</sequence>
<keyword evidence="2" id="KW-0479">Metal-binding</keyword>
<dbReference type="OrthoDB" id="1667110at2759"/>
<dbReference type="Pfam" id="PF02373">
    <property type="entry name" value="JmjC"/>
    <property type="match status" value="1"/>
</dbReference>
<evidence type="ECO:0000259" key="5">
    <source>
        <dbReference type="PROSITE" id="PS51184"/>
    </source>
</evidence>
<keyword evidence="3" id="KW-0539">Nucleus</keyword>
<dbReference type="GO" id="GO:0003712">
    <property type="term" value="F:transcription coregulator activity"/>
    <property type="evidence" value="ECO:0007669"/>
    <property type="project" value="TreeGrafter"/>
</dbReference>
<evidence type="ECO:0000256" key="3">
    <source>
        <dbReference type="ARBA" id="ARBA00023242"/>
    </source>
</evidence>
<organism evidence="6 7">
    <name type="scientific">Pyronema omphalodes (strain CBS 100304)</name>
    <name type="common">Pyronema confluens</name>
    <dbReference type="NCBI Taxonomy" id="1076935"/>
    <lineage>
        <taxon>Eukaryota</taxon>
        <taxon>Fungi</taxon>
        <taxon>Dikarya</taxon>
        <taxon>Ascomycota</taxon>
        <taxon>Pezizomycotina</taxon>
        <taxon>Pezizomycetes</taxon>
        <taxon>Pezizales</taxon>
        <taxon>Pyronemataceae</taxon>
        <taxon>Pyronema</taxon>
    </lineage>
</organism>
<dbReference type="GO" id="GO:0008168">
    <property type="term" value="F:methyltransferase activity"/>
    <property type="evidence" value="ECO:0007669"/>
    <property type="project" value="UniProtKB-KW"/>
</dbReference>
<dbReference type="PANTHER" id="PTHR12549:SF38">
    <property type="entry name" value="JMJC DOMAIN-CONTAINING HISTONE DEMETHYLASE 2, ISOFORM A"/>
    <property type="match status" value="1"/>
</dbReference>
<evidence type="ECO:0000256" key="1">
    <source>
        <dbReference type="ARBA" id="ARBA00004123"/>
    </source>
</evidence>
<dbReference type="GO" id="GO:0046872">
    <property type="term" value="F:metal ion binding"/>
    <property type="evidence" value="ECO:0007669"/>
    <property type="project" value="UniProtKB-KW"/>
</dbReference>
<dbReference type="STRING" id="1076935.U4L112"/>
<feature type="compositionally biased region" description="Polar residues" evidence="4">
    <location>
        <begin position="738"/>
        <end position="767"/>
    </location>
</feature>
<evidence type="ECO:0000256" key="2">
    <source>
        <dbReference type="ARBA" id="ARBA00022723"/>
    </source>
</evidence>
<protein>
    <submittedName>
        <fullName evidence="6">Similar to Lysine-specific demethylase 3B acc. no. Q7LBC6</fullName>
    </submittedName>
</protein>
<evidence type="ECO:0000313" key="7">
    <source>
        <dbReference type="Proteomes" id="UP000018144"/>
    </source>
</evidence>